<evidence type="ECO:0000256" key="8">
    <source>
        <dbReference type="ARBA" id="ARBA00048236"/>
    </source>
</evidence>
<evidence type="ECO:0000256" key="1">
    <source>
        <dbReference type="ARBA" id="ARBA00022679"/>
    </source>
</evidence>
<feature type="region of interest" description="Disordered" evidence="11">
    <location>
        <begin position="174"/>
        <end position="204"/>
    </location>
</feature>
<dbReference type="GO" id="GO:1990189">
    <property type="term" value="F:protein N-terminal-serine acetyltransferase activity"/>
    <property type="evidence" value="ECO:0007669"/>
    <property type="project" value="TreeGrafter"/>
</dbReference>
<dbReference type="GO" id="GO:1990190">
    <property type="term" value="F:protein-N-terminal-glutamate acetyltransferase activity"/>
    <property type="evidence" value="ECO:0007669"/>
    <property type="project" value="TreeGrafter"/>
</dbReference>
<comment type="catalytic activity">
    <reaction evidence="8">
        <text>N-terminal L-alanyl-[protein] + acetyl-CoA = N-terminal N(alpha)-acetyl-L-alanyl-[protein] + CoA + H(+)</text>
        <dbReference type="Rhea" id="RHEA:50500"/>
        <dbReference type="Rhea" id="RHEA-COMP:12701"/>
        <dbReference type="Rhea" id="RHEA-COMP:12702"/>
        <dbReference type="ChEBI" id="CHEBI:15378"/>
        <dbReference type="ChEBI" id="CHEBI:57287"/>
        <dbReference type="ChEBI" id="CHEBI:57288"/>
        <dbReference type="ChEBI" id="CHEBI:64718"/>
        <dbReference type="ChEBI" id="CHEBI:83683"/>
        <dbReference type="EC" id="2.3.1.255"/>
    </reaction>
</comment>
<evidence type="ECO:0000256" key="4">
    <source>
        <dbReference type="ARBA" id="ARBA00026110"/>
    </source>
</evidence>
<evidence type="ECO:0000313" key="13">
    <source>
        <dbReference type="Proteomes" id="UP000492821"/>
    </source>
</evidence>
<dbReference type="PANTHER" id="PTHR23091:SF4">
    <property type="entry name" value="N-TERMINAL AMINO-ACID N(ALPHA)-ACETYLTRANSFERASE NATA"/>
    <property type="match status" value="1"/>
</dbReference>
<evidence type="ECO:0000256" key="10">
    <source>
        <dbReference type="ARBA" id="ARBA00049434"/>
    </source>
</evidence>
<evidence type="ECO:0000256" key="11">
    <source>
        <dbReference type="SAM" id="MobiDB-lite"/>
    </source>
</evidence>
<dbReference type="CDD" id="cd04301">
    <property type="entry name" value="NAT_SF"/>
    <property type="match status" value="1"/>
</dbReference>
<organism evidence="13 14">
    <name type="scientific">Panagrellus redivivus</name>
    <name type="common">Microworm</name>
    <dbReference type="NCBI Taxonomy" id="6233"/>
    <lineage>
        <taxon>Eukaryota</taxon>
        <taxon>Metazoa</taxon>
        <taxon>Ecdysozoa</taxon>
        <taxon>Nematoda</taxon>
        <taxon>Chromadorea</taxon>
        <taxon>Rhabditida</taxon>
        <taxon>Tylenchina</taxon>
        <taxon>Panagrolaimomorpha</taxon>
        <taxon>Panagrolaimoidea</taxon>
        <taxon>Panagrolaimidae</taxon>
        <taxon>Panagrellus</taxon>
    </lineage>
</organism>
<feature type="domain" description="N-acetyltransferase" evidence="12">
    <location>
        <begin position="1"/>
        <end position="152"/>
    </location>
</feature>
<dbReference type="FunFam" id="3.40.630.30:FF:000101">
    <property type="entry name" value="N-alpha-acetyltransferase 10"/>
    <property type="match status" value="1"/>
</dbReference>
<keyword evidence="13" id="KW-1185">Reference proteome</keyword>
<dbReference type="PANTHER" id="PTHR23091">
    <property type="entry name" value="N-TERMINAL ACETYLTRANSFERASE"/>
    <property type="match status" value="1"/>
</dbReference>
<dbReference type="EC" id="2.3.1.255" evidence="4"/>
<comment type="catalytic activity">
    <reaction evidence="9">
        <text>N-terminal L-cysteinyl-[protein] + acetyl-CoA = N-terminal N(alpha)-acetyl-L-cysteinyl-[protein] + CoA + H(+)</text>
        <dbReference type="Rhea" id="RHEA:50512"/>
        <dbReference type="Rhea" id="RHEA-COMP:12707"/>
        <dbReference type="Rhea" id="RHEA-COMP:12708"/>
        <dbReference type="ChEBI" id="CHEBI:15378"/>
        <dbReference type="ChEBI" id="CHEBI:57287"/>
        <dbReference type="ChEBI" id="CHEBI:57288"/>
        <dbReference type="ChEBI" id="CHEBI:65250"/>
        <dbReference type="ChEBI" id="CHEBI:133372"/>
        <dbReference type="EC" id="2.3.1.255"/>
    </reaction>
</comment>
<reference evidence="14" key="2">
    <citation type="submission" date="2020-10" db="UniProtKB">
        <authorList>
            <consortium name="WormBaseParasite"/>
        </authorList>
    </citation>
    <scope>IDENTIFICATION</scope>
</reference>
<dbReference type="InterPro" id="IPR045047">
    <property type="entry name" value="Ard1-like"/>
</dbReference>
<evidence type="ECO:0000256" key="5">
    <source>
        <dbReference type="ARBA" id="ARBA00047491"/>
    </source>
</evidence>
<dbReference type="GO" id="GO:0031415">
    <property type="term" value="C:NatA complex"/>
    <property type="evidence" value="ECO:0007669"/>
    <property type="project" value="InterPro"/>
</dbReference>
<comment type="catalytic activity">
    <reaction evidence="5">
        <text>N-terminal L-seryl-[protein] + acetyl-CoA = N-terminal N(alpha)-acetyl-L-seryl-[protein] + CoA + H(+)</text>
        <dbReference type="Rhea" id="RHEA:50504"/>
        <dbReference type="Rhea" id="RHEA-COMP:12703"/>
        <dbReference type="Rhea" id="RHEA-COMP:12704"/>
        <dbReference type="ChEBI" id="CHEBI:15378"/>
        <dbReference type="ChEBI" id="CHEBI:57287"/>
        <dbReference type="ChEBI" id="CHEBI:57288"/>
        <dbReference type="ChEBI" id="CHEBI:64738"/>
        <dbReference type="ChEBI" id="CHEBI:83690"/>
        <dbReference type="EC" id="2.3.1.255"/>
    </reaction>
</comment>
<comment type="catalytic activity">
    <reaction evidence="6">
        <text>N-terminal L-valyl-[protein] + acetyl-CoA = N-terminal N(alpha)-acetyl-L-valyl-[protein] + CoA + H(+)</text>
        <dbReference type="Rhea" id="RHEA:50508"/>
        <dbReference type="Rhea" id="RHEA-COMP:12705"/>
        <dbReference type="Rhea" id="RHEA-COMP:12706"/>
        <dbReference type="ChEBI" id="CHEBI:15378"/>
        <dbReference type="ChEBI" id="CHEBI:57287"/>
        <dbReference type="ChEBI" id="CHEBI:57288"/>
        <dbReference type="ChEBI" id="CHEBI:64741"/>
        <dbReference type="ChEBI" id="CHEBI:133371"/>
        <dbReference type="EC" id="2.3.1.255"/>
    </reaction>
</comment>
<evidence type="ECO:0000259" key="12">
    <source>
        <dbReference type="PROSITE" id="PS51186"/>
    </source>
</evidence>
<evidence type="ECO:0000256" key="2">
    <source>
        <dbReference type="ARBA" id="ARBA00023315"/>
    </source>
</evidence>
<protein>
    <recommendedName>
        <fullName evidence="4">N-terminal amino-acid N(alpha)-acetyltransferase NatA</fullName>
        <ecNumber evidence="4">2.3.1.255</ecNumber>
    </recommendedName>
</protein>
<sequence>MNIRVATVPDLQKIQACNLLCLPENYQLKYYMYHALSWPLLSYVAEDNKGTIVGYVLAKMEEETEEEPHGHITSVAVKRTYRRLGLAQKLMDHTARAMVENYNARFVSLHVRVSNRAAFSLYKHTLKFDIYDTEKKYYADGEDAYAMKRCLVSFAKENDIEPADRTTFFAQKTRKGKNGGDYEALKDKLADNGGNEKEAVKAAS</sequence>
<proteinExistence type="inferred from homology"/>
<reference evidence="13" key="1">
    <citation type="journal article" date="2013" name="Genetics">
        <title>The draft genome and transcriptome of Panagrellus redivivus are shaped by the harsh demands of a free-living lifestyle.</title>
        <authorList>
            <person name="Srinivasan J."/>
            <person name="Dillman A.R."/>
            <person name="Macchietto M.G."/>
            <person name="Heikkinen L."/>
            <person name="Lakso M."/>
            <person name="Fracchia K.M."/>
            <person name="Antoshechkin I."/>
            <person name="Mortazavi A."/>
            <person name="Wong G."/>
            <person name="Sternberg P.W."/>
        </authorList>
    </citation>
    <scope>NUCLEOTIDE SEQUENCE [LARGE SCALE GENOMIC DNA]</scope>
    <source>
        <strain evidence="13">MT8872</strain>
    </source>
</reference>
<evidence type="ECO:0000256" key="9">
    <source>
        <dbReference type="ARBA" id="ARBA00049266"/>
    </source>
</evidence>
<evidence type="ECO:0000256" key="3">
    <source>
        <dbReference type="ARBA" id="ARBA00025786"/>
    </source>
</evidence>
<evidence type="ECO:0000256" key="7">
    <source>
        <dbReference type="ARBA" id="ARBA00047954"/>
    </source>
</evidence>
<evidence type="ECO:0000256" key="6">
    <source>
        <dbReference type="ARBA" id="ARBA00047805"/>
    </source>
</evidence>
<evidence type="ECO:0000313" key="14">
    <source>
        <dbReference type="WBParaSite" id="Pan_g10182.t1"/>
    </source>
</evidence>
<dbReference type="InterPro" id="IPR000182">
    <property type="entry name" value="GNAT_dom"/>
</dbReference>
<accession>A0A7E4UM95</accession>
<name>A0A7E4UM95_PANRE</name>
<dbReference type="Pfam" id="PF00583">
    <property type="entry name" value="Acetyltransf_1"/>
    <property type="match status" value="1"/>
</dbReference>
<comment type="catalytic activity">
    <reaction evidence="7">
        <text>N-terminal glycyl-[protein] + acetyl-CoA = N-terminal N(alpha)-acetylglycyl-[protein] + CoA + H(+)</text>
        <dbReference type="Rhea" id="RHEA:50496"/>
        <dbReference type="Rhea" id="RHEA-COMP:12666"/>
        <dbReference type="Rhea" id="RHEA-COMP:12700"/>
        <dbReference type="ChEBI" id="CHEBI:15378"/>
        <dbReference type="ChEBI" id="CHEBI:57287"/>
        <dbReference type="ChEBI" id="CHEBI:57288"/>
        <dbReference type="ChEBI" id="CHEBI:64723"/>
        <dbReference type="ChEBI" id="CHEBI:133369"/>
        <dbReference type="EC" id="2.3.1.255"/>
    </reaction>
</comment>
<comment type="catalytic activity">
    <reaction evidence="10">
        <text>N-terminal L-threonyl-[protein] + acetyl-CoA = N-terminal N(alpha)-acetyl-L-threonyl-[protein] + CoA + H(+)</text>
        <dbReference type="Rhea" id="RHEA:50516"/>
        <dbReference type="Rhea" id="RHEA-COMP:12709"/>
        <dbReference type="Rhea" id="RHEA-COMP:12710"/>
        <dbReference type="ChEBI" id="CHEBI:15378"/>
        <dbReference type="ChEBI" id="CHEBI:57287"/>
        <dbReference type="ChEBI" id="CHEBI:57288"/>
        <dbReference type="ChEBI" id="CHEBI:64739"/>
        <dbReference type="ChEBI" id="CHEBI:133375"/>
        <dbReference type="EC" id="2.3.1.255"/>
    </reaction>
</comment>
<keyword evidence="1" id="KW-0808">Transferase</keyword>
<keyword evidence="2" id="KW-0012">Acyltransferase</keyword>
<feature type="compositionally biased region" description="Basic and acidic residues" evidence="11">
    <location>
        <begin position="178"/>
        <end position="204"/>
    </location>
</feature>
<dbReference type="InterPro" id="IPR016181">
    <property type="entry name" value="Acyl_CoA_acyltransferase"/>
</dbReference>
<dbReference type="Gene3D" id="3.40.630.30">
    <property type="match status" value="1"/>
</dbReference>
<dbReference type="WBParaSite" id="Pan_g10182.t1">
    <property type="protein sequence ID" value="Pan_g10182.t1"/>
    <property type="gene ID" value="Pan_g10182"/>
</dbReference>
<dbReference type="PROSITE" id="PS51186">
    <property type="entry name" value="GNAT"/>
    <property type="match status" value="1"/>
</dbReference>
<dbReference type="Proteomes" id="UP000492821">
    <property type="component" value="Unassembled WGS sequence"/>
</dbReference>
<comment type="similarity">
    <text evidence="3">Belongs to the acetyltransferase family. ARD1 subfamily.</text>
</comment>
<dbReference type="AlphaFoldDB" id="A0A7E4UM95"/>
<dbReference type="SUPFAM" id="SSF55729">
    <property type="entry name" value="Acyl-CoA N-acyltransferases (Nat)"/>
    <property type="match status" value="1"/>
</dbReference>